<organism evidence="1 2">
    <name type="scientific">Portunus trituberculatus</name>
    <name type="common">Swimming crab</name>
    <name type="synonym">Neptunus trituberculatus</name>
    <dbReference type="NCBI Taxonomy" id="210409"/>
    <lineage>
        <taxon>Eukaryota</taxon>
        <taxon>Metazoa</taxon>
        <taxon>Ecdysozoa</taxon>
        <taxon>Arthropoda</taxon>
        <taxon>Crustacea</taxon>
        <taxon>Multicrustacea</taxon>
        <taxon>Malacostraca</taxon>
        <taxon>Eumalacostraca</taxon>
        <taxon>Eucarida</taxon>
        <taxon>Decapoda</taxon>
        <taxon>Pleocyemata</taxon>
        <taxon>Brachyura</taxon>
        <taxon>Eubrachyura</taxon>
        <taxon>Portunoidea</taxon>
        <taxon>Portunidae</taxon>
        <taxon>Portuninae</taxon>
        <taxon>Portunus</taxon>
    </lineage>
</organism>
<comment type="caution">
    <text evidence="1">The sequence shown here is derived from an EMBL/GenBank/DDBJ whole genome shotgun (WGS) entry which is preliminary data.</text>
</comment>
<keyword evidence="2" id="KW-1185">Reference proteome</keyword>
<evidence type="ECO:0000313" key="2">
    <source>
        <dbReference type="Proteomes" id="UP000324222"/>
    </source>
</evidence>
<dbReference type="OrthoDB" id="6335178at2759"/>
<evidence type="ECO:0000313" key="1">
    <source>
        <dbReference type="EMBL" id="MPD05050.1"/>
    </source>
</evidence>
<reference evidence="1 2" key="1">
    <citation type="submission" date="2019-05" db="EMBL/GenBank/DDBJ databases">
        <title>Another draft genome of Portunus trituberculatus and its Hox gene families provides insights of decapod evolution.</title>
        <authorList>
            <person name="Jeong J.-H."/>
            <person name="Song I."/>
            <person name="Kim S."/>
            <person name="Choi T."/>
            <person name="Kim D."/>
            <person name="Ryu S."/>
            <person name="Kim W."/>
        </authorList>
    </citation>
    <scope>NUCLEOTIDE SEQUENCE [LARGE SCALE GENOMIC DNA]</scope>
    <source>
        <tissue evidence="1">Muscle</tissue>
    </source>
</reference>
<sequence>MPHSAHSPVSTSSPQEVFAAVQRGDLEWLGEYREGQEVAWRDLRHGKSGDTILHTAAAAGGIEVVT</sequence>
<name>A0A5B7KD21_PORTR</name>
<gene>
    <name evidence="1" type="ORF">E2C01_100771</name>
</gene>
<dbReference type="Proteomes" id="UP000324222">
    <property type="component" value="Unassembled WGS sequence"/>
</dbReference>
<accession>A0A5B7KD21</accession>
<evidence type="ECO:0008006" key="3">
    <source>
        <dbReference type="Google" id="ProtNLM"/>
    </source>
</evidence>
<proteinExistence type="predicted"/>
<dbReference type="EMBL" id="VSRR010144185">
    <property type="protein sequence ID" value="MPD05050.1"/>
    <property type="molecule type" value="Genomic_DNA"/>
</dbReference>
<dbReference type="AlphaFoldDB" id="A0A5B7KD21"/>
<protein>
    <recommendedName>
        <fullName evidence="3">Ankyrin repeat domain-containing protein</fullName>
    </recommendedName>
</protein>